<protein>
    <submittedName>
        <fullName evidence="1">Uncharacterized protein</fullName>
    </submittedName>
</protein>
<dbReference type="SUPFAM" id="SSF57903">
    <property type="entry name" value="FYVE/PHD zinc finger"/>
    <property type="match status" value="1"/>
</dbReference>
<organism evidence="1 2">
    <name type="scientific">Clonorchis sinensis</name>
    <name type="common">Chinese liver fluke</name>
    <dbReference type="NCBI Taxonomy" id="79923"/>
    <lineage>
        <taxon>Eukaryota</taxon>
        <taxon>Metazoa</taxon>
        <taxon>Spiralia</taxon>
        <taxon>Lophotrochozoa</taxon>
        <taxon>Platyhelminthes</taxon>
        <taxon>Trematoda</taxon>
        <taxon>Digenea</taxon>
        <taxon>Opisthorchiida</taxon>
        <taxon>Opisthorchiata</taxon>
        <taxon>Opisthorchiidae</taxon>
        <taxon>Clonorchis</taxon>
    </lineage>
</organism>
<dbReference type="Proteomes" id="UP000008909">
    <property type="component" value="Unassembled WGS sequence"/>
</dbReference>
<dbReference type="AlphaFoldDB" id="G7YQI6"/>
<reference key="2">
    <citation type="submission" date="2011-10" db="EMBL/GenBank/DDBJ databases">
        <title>The genome and transcriptome sequence of Clonorchis sinensis provide insights into the carcinogenic liver fluke.</title>
        <authorList>
            <person name="Wang X."/>
            <person name="Huang Y."/>
            <person name="Chen W."/>
            <person name="Liu H."/>
            <person name="Guo L."/>
            <person name="Chen Y."/>
            <person name="Luo F."/>
            <person name="Zhou W."/>
            <person name="Sun J."/>
            <person name="Mao Q."/>
            <person name="Liang P."/>
            <person name="Zhou C."/>
            <person name="Tian Y."/>
            <person name="Men J."/>
            <person name="Lv X."/>
            <person name="Huang L."/>
            <person name="Zhou J."/>
            <person name="Hu Y."/>
            <person name="Li R."/>
            <person name="Zhang F."/>
            <person name="Lei H."/>
            <person name="Li X."/>
            <person name="Hu X."/>
            <person name="Liang C."/>
            <person name="Xu J."/>
            <person name="Wu Z."/>
            <person name="Yu X."/>
        </authorList>
    </citation>
    <scope>NUCLEOTIDE SEQUENCE</scope>
    <source>
        <strain>Henan</strain>
    </source>
</reference>
<dbReference type="EMBL" id="DF143979">
    <property type="protein sequence ID" value="GAA55216.1"/>
    <property type="molecule type" value="Genomic_DNA"/>
</dbReference>
<proteinExistence type="predicted"/>
<gene>
    <name evidence="1" type="ORF">CLF_107294</name>
</gene>
<evidence type="ECO:0000313" key="1">
    <source>
        <dbReference type="EMBL" id="GAA55216.1"/>
    </source>
</evidence>
<reference evidence="1" key="1">
    <citation type="journal article" date="2011" name="Genome Biol.">
        <title>The draft genome of the carcinogenic human liver fluke Clonorchis sinensis.</title>
        <authorList>
            <person name="Wang X."/>
            <person name="Chen W."/>
            <person name="Huang Y."/>
            <person name="Sun J."/>
            <person name="Men J."/>
            <person name="Liu H."/>
            <person name="Luo F."/>
            <person name="Guo L."/>
            <person name="Lv X."/>
            <person name="Deng C."/>
            <person name="Zhou C."/>
            <person name="Fan Y."/>
            <person name="Li X."/>
            <person name="Huang L."/>
            <person name="Hu Y."/>
            <person name="Liang C."/>
            <person name="Hu X."/>
            <person name="Xu J."/>
            <person name="Yu X."/>
        </authorList>
    </citation>
    <scope>NUCLEOTIDE SEQUENCE [LARGE SCALE GENOMIC DNA]</scope>
    <source>
        <strain evidence="1">Henan</strain>
    </source>
</reference>
<sequence length="696" mass="79039">MADEMKTILQQKASQSEQLQLRIIHFLTGVVNRGCRESIQTPNFRCGSQSPQEADIRTRLPSKLEQQKKDKCKGIHHRVSIFDQSYKQYYDDTIVIETIYVHRCPCTTALLRYIWKHSTVYGRVVSGIVHVFVHSGSTFVKIAIGGAIRKTLAILLKSALSGHRRSFAILLRKISTGSGTNLRHLWHQRDVNRRVYTAVVRSILLYGSEAWPICAEYIRKMSAFSHFSPIELKKPHIIIIIDSMTSVFNTDASLPYSSHQILNASALQMDVDAAKQWSLIIIITGDSNISVDTDASLPYNHKVHLIISNALEKSAQRAVVILRMIRRTFLHITHKDLEVLCGVYVRPLLEYANQDFYSGRKDVSLIRVQRASTKIAPDFKSADYEEPLKMFDFFPLECRHLRGGLLNPRAGKITAPRRELKKQCLTLFGLCPSSERKPLNDENKPDQGSLSDSIDPVHQIHESSCKACILRLESRNGDCTSSIPIDKPTKTDRAVWLSNSSLVSIRYQPYKDTGDVLAYADRLMSIMCFDGRTVSDSENGSGRKGTMRQQLRLQARLGEGNLLFHKVPTVIKDAAAPIRFRPYSPLFLSFNLRLKLRKLPVQFTQAGSSPVEKDGASSMVHNKCGRNGCPSNVRRGMQCHTCKTWWHFKCTGLQDDQVIERVDEKLQSRLGEEYFRVSSNWVWRCHAIAALKYFES</sequence>
<name>G7YQI6_CLOSI</name>
<keyword evidence="2" id="KW-1185">Reference proteome</keyword>
<dbReference type="InterPro" id="IPR011011">
    <property type="entry name" value="Znf_FYVE_PHD"/>
</dbReference>
<accession>G7YQI6</accession>
<evidence type="ECO:0000313" key="2">
    <source>
        <dbReference type="Proteomes" id="UP000008909"/>
    </source>
</evidence>